<dbReference type="CDD" id="cd02440">
    <property type="entry name" value="AdoMet_MTases"/>
    <property type="match status" value="1"/>
</dbReference>
<dbReference type="InterPro" id="IPR029063">
    <property type="entry name" value="SAM-dependent_MTases_sf"/>
</dbReference>
<dbReference type="SUPFAM" id="SSF53335">
    <property type="entry name" value="S-adenosyl-L-methionine-dependent methyltransferases"/>
    <property type="match status" value="1"/>
</dbReference>
<evidence type="ECO:0000256" key="2">
    <source>
        <dbReference type="ARBA" id="ARBA00013346"/>
    </source>
</evidence>
<reference evidence="4 5" key="1">
    <citation type="submission" date="2022-07" db="EMBL/GenBank/DDBJ databases">
        <authorList>
            <person name="Li W.-J."/>
            <person name="Deng Q.-Q."/>
        </authorList>
    </citation>
    <scope>NUCLEOTIDE SEQUENCE [LARGE SCALE GENOMIC DNA]</scope>
    <source>
        <strain evidence="4 5">SYSU M60028</strain>
    </source>
</reference>
<dbReference type="PANTHER" id="PTHR11579:SF18">
    <property type="entry name" value="PROTEIN-L-ISOASPARTATE O-METHYLTRANSFERASE"/>
    <property type="match status" value="1"/>
</dbReference>
<sequence>MPDFATQRRTMVDGQLRTYDVFNTAVIDAVLDTPREIFVAPSDRAVAYIDRELPVAEGHARRMLTPMVFARLIQSAEILPTDSVLDVGCGSGYGAAVLARIGGSVVALEEDDVLANLARRNLSQLGLPNAQVVTGSLVAGYPALGSYDVIVVEGALEVEPEALLAQLNPGGRLVAVWGVGRSGRASVWTKSGPTVGRRTVFDAAAPRLAAFAKPEAFAF</sequence>
<evidence type="ECO:0000256" key="1">
    <source>
        <dbReference type="ARBA" id="ARBA00005369"/>
    </source>
</evidence>
<dbReference type="InterPro" id="IPR000682">
    <property type="entry name" value="PCMT"/>
</dbReference>
<dbReference type="Gene3D" id="3.40.50.150">
    <property type="entry name" value="Vaccinia Virus protein VP39"/>
    <property type="match status" value="1"/>
</dbReference>
<dbReference type="RefSeq" id="WP_254740644.1">
    <property type="nucleotide sequence ID" value="NZ_JANCLU010000006.1"/>
</dbReference>
<evidence type="ECO:0000256" key="3">
    <source>
        <dbReference type="ARBA" id="ARBA00030757"/>
    </source>
</evidence>
<evidence type="ECO:0000313" key="4">
    <source>
        <dbReference type="EMBL" id="MCP8938577.1"/>
    </source>
</evidence>
<proteinExistence type="inferred from homology"/>
<evidence type="ECO:0000313" key="5">
    <source>
        <dbReference type="Proteomes" id="UP001205890"/>
    </source>
</evidence>
<dbReference type="Proteomes" id="UP001205890">
    <property type="component" value="Unassembled WGS sequence"/>
</dbReference>
<dbReference type="Pfam" id="PF01135">
    <property type="entry name" value="PCMT"/>
    <property type="match status" value="1"/>
</dbReference>
<gene>
    <name evidence="4" type="ORF">NK718_08635</name>
</gene>
<organism evidence="4 5">
    <name type="scientific">Alsobacter ponti</name>
    <dbReference type="NCBI Taxonomy" id="2962936"/>
    <lineage>
        <taxon>Bacteria</taxon>
        <taxon>Pseudomonadati</taxon>
        <taxon>Pseudomonadota</taxon>
        <taxon>Alphaproteobacteria</taxon>
        <taxon>Hyphomicrobiales</taxon>
        <taxon>Alsobacteraceae</taxon>
        <taxon>Alsobacter</taxon>
    </lineage>
</organism>
<name>A0ABT1LAS2_9HYPH</name>
<accession>A0ABT1LAS2</accession>
<dbReference type="PANTHER" id="PTHR11579">
    <property type="entry name" value="PROTEIN-L-ISOASPARTATE O-METHYLTRANSFERASE"/>
    <property type="match status" value="1"/>
</dbReference>
<comment type="caution">
    <text evidence="4">The sequence shown here is derived from an EMBL/GenBank/DDBJ whole genome shotgun (WGS) entry which is preliminary data.</text>
</comment>
<keyword evidence="5" id="KW-1185">Reference proteome</keyword>
<protein>
    <recommendedName>
        <fullName evidence="2">Protein-L-isoaspartate O-methyltransferase</fullName>
    </recommendedName>
    <alternativeName>
        <fullName evidence="3">Protein L-isoaspartyl methyltransferase</fullName>
    </alternativeName>
</protein>
<comment type="similarity">
    <text evidence="1">Belongs to the methyltransferase superfamily. L-isoaspartyl/D-aspartyl protein methyltransferase family.</text>
</comment>
<dbReference type="EMBL" id="JANCLU010000006">
    <property type="protein sequence ID" value="MCP8938577.1"/>
    <property type="molecule type" value="Genomic_DNA"/>
</dbReference>